<accession>A0AAE3DZI1</accession>
<keyword evidence="2" id="KW-1185">Reference proteome</keyword>
<dbReference type="InterPro" id="IPR006379">
    <property type="entry name" value="HAD-SF_hydro_IIB"/>
</dbReference>
<gene>
    <name evidence="1" type="ORF">LKE05_08720</name>
</gene>
<dbReference type="SFLD" id="SFLDG01140">
    <property type="entry name" value="C2.B:_Phosphomannomutase_and_P"/>
    <property type="match status" value="1"/>
</dbReference>
<dbReference type="GO" id="GO:0000287">
    <property type="term" value="F:magnesium ion binding"/>
    <property type="evidence" value="ECO:0007669"/>
    <property type="project" value="TreeGrafter"/>
</dbReference>
<keyword evidence="1" id="KW-0378">Hydrolase</keyword>
<dbReference type="Gene3D" id="3.40.50.1000">
    <property type="entry name" value="HAD superfamily/HAD-like"/>
    <property type="match status" value="1"/>
</dbReference>
<reference evidence="1 2" key="1">
    <citation type="submission" date="2021-10" db="EMBL/GenBank/DDBJ databases">
        <title>Anaerobic single-cell dispensing facilitates the cultivation of human gut bacteria.</title>
        <authorList>
            <person name="Afrizal A."/>
        </authorList>
    </citation>
    <scope>NUCLEOTIDE SEQUENCE [LARGE SCALE GENOMIC DNA]</scope>
    <source>
        <strain evidence="1 2">CLA-AA-H232</strain>
    </source>
</reference>
<sequence length="262" mass="29351">MEKSIKLVAFDMDGTVLDSKLRLPKGLFEMIESHPNVKFVVASGRQYYSLLNIFNPIKDKLIFISENGGIIMEKDKVIHIMPVPDDKALEVLDLVSEDKGIYPVLGCEKTSYIENPPEYVMNDVAQYNVRLETVDDIKSVVGKDNILNLALYCHKRAKDNILPKLADISGDLKAVLSAESWVDVINANVNKGNAIKVIQEIFGISPEECVAFGDYMNDYEMLQNCGESYAMENAHDEIKKVAKYIAPSNDDEGVMQVLKKIL</sequence>
<dbReference type="EMBL" id="JAJEQM010000011">
    <property type="protein sequence ID" value="MCC2210868.1"/>
    <property type="molecule type" value="Genomic_DNA"/>
</dbReference>
<dbReference type="Pfam" id="PF08282">
    <property type="entry name" value="Hydrolase_3"/>
    <property type="match status" value="1"/>
</dbReference>
<dbReference type="SFLD" id="SFLDG01144">
    <property type="entry name" value="C2.B.4:_PGP_Like"/>
    <property type="match status" value="1"/>
</dbReference>
<dbReference type="NCBIfam" id="TIGR00099">
    <property type="entry name" value="Cof-subfamily"/>
    <property type="match status" value="1"/>
</dbReference>
<evidence type="ECO:0000313" key="1">
    <source>
        <dbReference type="EMBL" id="MCC2210868.1"/>
    </source>
</evidence>
<dbReference type="PANTHER" id="PTHR10000:SF53">
    <property type="entry name" value="5-AMINO-6-(5-PHOSPHO-D-RIBITYLAMINO)URACIL PHOSPHATASE YBJI-RELATED"/>
    <property type="match status" value="1"/>
</dbReference>
<name>A0AAE3DZI1_9FIRM</name>
<dbReference type="RefSeq" id="WP_308456564.1">
    <property type="nucleotide sequence ID" value="NZ_JAJEQM010000011.1"/>
</dbReference>
<dbReference type="AlphaFoldDB" id="A0AAE3DZI1"/>
<dbReference type="SFLD" id="SFLDS00003">
    <property type="entry name" value="Haloacid_Dehalogenase"/>
    <property type="match status" value="1"/>
</dbReference>
<protein>
    <submittedName>
        <fullName evidence="1">Cof-type HAD-IIB family hydrolase</fullName>
    </submittedName>
</protein>
<evidence type="ECO:0000313" key="2">
    <source>
        <dbReference type="Proteomes" id="UP001198242"/>
    </source>
</evidence>
<dbReference type="InterPro" id="IPR036412">
    <property type="entry name" value="HAD-like_sf"/>
</dbReference>
<dbReference type="CDD" id="cd07518">
    <property type="entry name" value="HAD_YbiV-Like"/>
    <property type="match status" value="1"/>
</dbReference>
<dbReference type="PANTHER" id="PTHR10000">
    <property type="entry name" value="PHOSPHOSERINE PHOSPHATASE"/>
    <property type="match status" value="1"/>
</dbReference>
<organism evidence="1 2">
    <name type="scientific">Hominilimicola fabiformis</name>
    <dbReference type="NCBI Taxonomy" id="2885356"/>
    <lineage>
        <taxon>Bacteria</taxon>
        <taxon>Bacillati</taxon>
        <taxon>Bacillota</taxon>
        <taxon>Clostridia</taxon>
        <taxon>Eubacteriales</taxon>
        <taxon>Oscillospiraceae</taxon>
        <taxon>Hominilimicola</taxon>
    </lineage>
</organism>
<dbReference type="GO" id="GO:0016791">
    <property type="term" value="F:phosphatase activity"/>
    <property type="evidence" value="ECO:0007669"/>
    <property type="project" value="TreeGrafter"/>
</dbReference>
<dbReference type="SUPFAM" id="SSF56784">
    <property type="entry name" value="HAD-like"/>
    <property type="match status" value="1"/>
</dbReference>
<dbReference type="Proteomes" id="UP001198242">
    <property type="component" value="Unassembled WGS sequence"/>
</dbReference>
<dbReference type="Gene3D" id="3.30.1240.10">
    <property type="match status" value="1"/>
</dbReference>
<dbReference type="InterPro" id="IPR000150">
    <property type="entry name" value="Cof"/>
</dbReference>
<dbReference type="InterPro" id="IPR023214">
    <property type="entry name" value="HAD_sf"/>
</dbReference>
<dbReference type="NCBIfam" id="TIGR01484">
    <property type="entry name" value="HAD-SF-IIB"/>
    <property type="match status" value="1"/>
</dbReference>
<proteinExistence type="predicted"/>
<comment type="caution">
    <text evidence="1">The sequence shown here is derived from an EMBL/GenBank/DDBJ whole genome shotgun (WGS) entry which is preliminary data.</text>
</comment>
<dbReference type="GO" id="GO:0005829">
    <property type="term" value="C:cytosol"/>
    <property type="evidence" value="ECO:0007669"/>
    <property type="project" value="TreeGrafter"/>
</dbReference>